<gene>
    <name evidence="2" type="ORF">AWRI4233_LOCUS1122</name>
</gene>
<protein>
    <submittedName>
        <fullName evidence="2">Uncharacterized protein</fullName>
    </submittedName>
</protein>
<comment type="caution">
    <text evidence="2">The sequence shown here is derived from an EMBL/GenBank/DDBJ whole genome shotgun (WGS) entry which is preliminary data.</text>
</comment>
<evidence type="ECO:0000313" key="2">
    <source>
        <dbReference type="EMBL" id="CAD0086912.1"/>
    </source>
</evidence>
<sequence>MPQTAKAAADDTSPPPKTSPEPLDVKKPGFFSRRRILGPVDKEYGDAALLVHSFVTGLVDAASFANWGVFVGMQTGRC</sequence>
<name>A0A9N8P9P4_9PEZI</name>
<keyword evidence="3" id="KW-1185">Reference proteome</keyword>
<evidence type="ECO:0000256" key="1">
    <source>
        <dbReference type="SAM" id="MobiDB-lite"/>
    </source>
</evidence>
<proteinExistence type="predicted"/>
<dbReference type="Proteomes" id="UP000714618">
    <property type="component" value="Unassembled WGS sequence"/>
</dbReference>
<dbReference type="AlphaFoldDB" id="A0A9N8P9P4"/>
<accession>A0A9N8P9P4</accession>
<reference evidence="2" key="1">
    <citation type="submission" date="2020-06" db="EMBL/GenBank/DDBJ databases">
        <authorList>
            <person name="Onetto C."/>
        </authorList>
    </citation>
    <scope>NUCLEOTIDE SEQUENCE</scope>
</reference>
<organism evidence="2 3">
    <name type="scientific">Aureobasidium mustum</name>
    <dbReference type="NCBI Taxonomy" id="2773714"/>
    <lineage>
        <taxon>Eukaryota</taxon>
        <taxon>Fungi</taxon>
        <taxon>Dikarya</taxon>
        <taxon>Ascomycota</taxon>
        <taxon>Pezizomycotina</taxon>
        <taxon>Dothideomycetes</taxon>
        <taxon>Dothideomycetidae</taxon>
        <taxon>Dothideales</taxon>
        <taxon>Saccotheciaceae</taxon>
        <taxon>Aureobasidium</taxon>
    </lineage>
</organism>
<dbReference type="OrthoDB" id="5288586at2759"/>
<evidence type="ECO:0000313" key="3">
    <source>
        <dbReference type="Proteomes" id="UP000714618"/>
    </source>
</evidence>
<dbReference type="InterPro" id="IPR010699">
    <property type="entry name" value="DUF1275"/>
</dbReference>
<feature type="region of interest" description="Disordered" evidence="1">
    <location>
        <begin position="1"/>
        <end position="26"/>
    </location>
</feature>
<dbReference type="Pfam" id="PF06912">
    <property type="entry name" value="DUF1275"/>
    <property type="match status" value="1"/>
</dbReference>
<dbReference type="EMBL" id="CAIJEO010000002">
    <property type="protein sequence ID" value="CAD0086912.1"/>
    <property type="molecule type" value="Genomic_DNA"/>
</dbReference>